<dbReference type="Proteomes" id="UP000768471">
    <property type="component" value="Unassembled WGS sequence"/>
</dbReference>
<dbReference type="GO" id="GO:0003677">
    <property type="term" value="F:DNA binding"/>
    <property type="evidence" value="ECO:0007669"/>
    <property type="project" value="UniProtKB-KW"/>
</dbReference>
<dbReference type="InterPro" id="IPR019294">
    <property type="entry name" value="Translation_reg_Com"/>
</dbReference>
<gene>
    <name evidence="1" type="ORF">H9Q10_05035</name>
</gene>
<name>A0ABS0N9P5_9NEIS</name>
<comment type="caution">
    <text evidence="1">The sequence shown here is derived from an EMBL/GenBank/DDBJ whole genome shotgun (WGS) entry which is preliminary data.</text>
</comment>
<reference evidence="1 2" key="1">
    <citation type="submission" date="2020-09" db="EMBL/GenBank/DDBJ databases">
        <title>Eikenella S3660 sp. nov., isolated from a throat swab.</title>
        <authorList>
            <person name="Buhl M."/>
        </authorList>
    </citation>
    <scope>NUCLEOTIDE SEQUENCE [LARGE SCALE GENOMIC DNA]</scope>
    <source>
        <strain evidence="1 2">S3360</strain>
    </source>
</reference>
<protein>
    <submittedName>
        <fullName evidence="1">Com family DNA-binding transcriptional regulator</fullName>
    </submittedName>
</protein>
<organism evidence="1 2">
    <name type="scientific">Eikenella glucosivorans</name>
    <dbReference type="NCBI Taxonomy" id="2766967"/>
    <lineage>
        <taxon>Bacteria</taxon>
        <taxon>Pseudomonadati</taxon>
        <taxon>Pseudomonadota</taxon>
        <taxon>Betaproteobacteria</taxon>
        <taxon>Neisseriales</taxon>
        <taxon>Neisseriaceae</taxon>
        <taxon>Eikenella</taxon>
    </lineage>
</organism>
<dbReference type="EMBL" id="JACSGR010000003">
    <property type="protein sequence ID" value="MBH5329033.1"/>
    <property type="molecule type" value="Genomic_DNA"/>
</dbReference>
<accession>A0ABS0N9P5</accession>
<sequence>MYRELRCRLCNKKLGNAAGTYRLAVKCPRCKHLNEFKAH</sequence>
<proteinExistence type="predicted"/>
<evidence type="ECO:0000313" key="1">
    <source>
        <dbReference type="EMBL" id="MBH5329033.1"/>
    </source>
</evidence>
<evidence type="ECO:0000313" key="2">
    <source>
        <dbReference type="Proteomes" id="UP000768471"/>
    </source>
</evidence>
<keyword evidence="1" id="KW-0238">DNA-binding</keyword>
<keyword evidence="2" id="KW-1185">Reference proteome</keyword>
<dbReference type="Pfam" id="PF10122">
    <property type="entry name" value="Zn_ribbon_Com"/>
    <property type="match status" value="1"/>
</dbReference>